<dbReference type="SMART" id="SM00267">
    <property type="entry name" value="GGDEF"/>
    <property type="match status" value="1"/>
</dbReference>
<feature type="transmembrane region" description="Helical" evidence="1">
    <location>
        <begin position="86"/>
        <end position="104"/>
    </location>
</feature>
<keyword evidence="1" id="KW-1133">Transmembrane helix</keyword>
<evidence type="ECO:0000259" key="2">
    <source>
        <dbReference type="PROSITE" id="PS50887"/>
    </source>
</evidence>
<gene>
    <name evidence="3" type="primary">adrA_2</name>
    <name evidence="3" type="ORF">BEH84_01301</name>
</gene>
<feature type="transmembrane region" description="Helical" evidence="1">
    <location>
        <begin position="110"/>
        <end position="126"/>
    </location>
</feature>
<feature type="transmembrane region" description="Helical" evidence="1">
    <location>
        <begin position="55"/>
        <end position="74"/>
    </location>
</feature>
<dbReference type="AlphaFoldDB" id="A0A1E3AY04"/>
<dbReference type="GO" id="GO:0052621">
    <property type="term" value="F:diguanylate cyclase activity"/>
    <property type="evidence" value="ECO:0007669"/>
    <property type="project" value="UniProtKB-EC"/>
</dbReference>
<dbReference type="RefSeq" id="WP_069156141.1">
    <property type="nucleotide sequence ID" value="NZ_DBFYTC010000152.1"/>
</dbReference>
<dbReference type="EMBL" id="MCGI01000001">
    <property type="protein sequence ID" value="ODM13585.1"/>
    <property type="molecule type" value="Genomic_DNA"/>
</dbReference>
<dbReference type="InterPro" id="IPR000160">
    <property type="entry name" value="GGDEF_dom"/>
</dbReference>
<protein>
    <submittedName>
        <fullName evidence="3">Putative diguanylate cyclase AdrA</fullName>
        <ecNumber evidence="3">2.7.7.65</ecNumber>
    </submittedName>
</protein>
<keyword evidence="3" id="KW-0808">Transferase</keyword>
<keyword evidence="3" id="KW-0548">Nucleotidyltransferase</keyword>
<feature type="transmembrane region" description="Helical" evidence="1">
    <location>
        <begin position="154"/>
        <end position="175"/>
    </location>
</feature>
<feature type="transmembrane region" description="Helical" evidence="1">
    <location>
        <begin position="131"/>
        <end position="148"/>
    </location>
</feature>
<dbReference type="InterPro" id="IPR029787">
    <property type="entry name" value="Nucleotide_cyclase"/>
</dbReference>
<dbReference type="Gene3D" id="3.30.70.270">
    <property type="match status" value="1"/>
</dbReference>
<comment type="caution">
    <text evidence="3">The sequence shown here is derived from an EMBL/GenBank/DDBJ whole genome shotgun (WGS) entry which is preliminary data.</text>
</comment>
<evidence type="ECO:0000313" key="3">
    <source>
        <dbReference type="EMBL" id="ODM13585.1"/>
    </source>
</evidence>
<dbReference type="GeneID" id="93299795"/>
<feature type="domain" description="GGDEF" evidence="2">
    <location>
        <begin position="221"/>
        <end position="354"/>
    </location>
</feature>
<dbReference type="NCBIfam" id="TIGR00254">
    <property type="entry name" value="GGDEF"/>
    <property type="match status" value="1"/>
</dbReference>
<dbReference type="PANTHER" id="PTHR46663:SF4">
    <property type="entry name" value="DIGUANYLATE CYCLASE DGCT-RELATED"/>
    <property type="match status" value="1"/>
</dbReference>
<dbReference type="InterPro" id="IPR052163">
    <property type="entry name" value="DGC-Regulatory_Protein"/>
</dbReference>
<name>A0A1E3AY04_9FIRM</name>
<dbReference type="EC" id="2.7.7.65" evidence="3"/>
<dbReference type="CDD" id="cd01949">
    <property type="entry name" value="GGDEF"/>
    <property type="match status" value="1"/>
</dbReference>
<keyword evidence="1" id="KW-0472">Membrane</keyword>
<accession>A0A1E3AY04</accession>
<dbReference type="SUPFAM" id="SSF55073">
    <property type="entry name" value="Nucleotide cyclase"/>
    <property type="match status" value="1"/>
</dbReference>
<dbReference type="InterPro" id="IPR043128">
    <property type="entry name" value="Rev_trsase/Diguanyl_cyclase"/>
</dbReference>
<sequence>MGNRKKEQDNYTLYQKRIYNENRILIHYASFLSVTVNTLAFLLSFFSEIMRSSRLIYALGAILSVVCVLLFRFFEEKQAGTSAGWFYGFWSGILLETAVLGTLMHPHGNAVTFCVTLITLGALLLDRPGRIFILMASASILCCLFSFLSKEISLALMDLINITISLIIGIFVASYTSASRINDLLAKGRILKQRDKDPLTNLRNRKAAQKYITDYLERNSDLCAMLIMDIDHFKTVNDVFGHMYGDKIIRETGTKLNQIFRSSDCICRLGGDEFMIFMTKLPDKDIVLKKAAQLNKSIFTCLNKDHRKYMISASIGICFTDSVKSTYSQLYKNADSALYSSKQNGRNQYSVYRNELKDTSIS</sequence>
<dbReference type="PANTHER" id="PTHR46663">
    <property type="entry name" value="DIGUANYLATE CYCLASE DGCT-RELATED"/>
    <property type="match status" value="1"/>
</dbReference>
<organism evidence="3 4">
    <name type="scientific">Eisenbergiella tayi</name>
    <dbReference type="NCBI Taxonomy" id="1432052"/>
    <lineage>
        <taxon>Bacteria</taxon>
        <taxon>Bacillati</taxon>
        <taxon>Bacillota</taxon>
        <taxon>Clostridia</taxon>
        <taxon>Lachnospirales</taxon>
        <taxon>Lachnospiraceae</taxon>
        <taxon>Eisenbergiella</taxon>
    </lineage>
</organism>
<keyword evidence="1" id="KW-0812">Transmembrane</keyword>
<evidence type="ECO:0000313" key="4">
    <source>
        <dbReference type="Proteomes" id="UP000095003"/>
    </source>
</evidence>
<dbReference type="Proteomes" id="UP000095003">
    <property type="component" value="Unassembled WGS sequence"/>
</dbReference>
<dbReference type="Pfam" id="PF00990">
    <property type="entry name" value="GGDEF"/>
    <property type="match status" value="1"/>
</dbReference>
<reference evidence="3 4" key="1">
    <citation type="submission" date="2016-07" db="EMBL/GenBank/DDBJ databases">
        <title>Characterization of isolates of Eisenbergiella tayi derived from blood cultures, using whole genome sequencing.</title>
        <authorList>
            <person name="Burdz T."/>
            <person name="Wiebe D."/>
            <person name="Huynh C."/>
            <person name="Bernard K."/>
        </authorList>
    </citation>
    <scope>NUCLEOTIDE SEQUENCE [LARGE SCALE GENOMIC DNA]</scope>
    <source>
        <strain evidence="3 4">NML 120489</strain>
    </source>
</reference>
<proteinExistence type="predicted"/>
<dbReference type="PROSITE" id="PS50887">
    <property type="entry name" value="GGDEF"/>
    <property type="match status" value="1"/>
</dbReference>
<evidence type="ECO:0000256" key="1">
    <source>
        <dbReference type="SAM" id="Phobius"/>
    </source>
</evidence>
<feature type="transmembrane region" description="Helical" evidence="1">
    <location>
        <begin position="24"/>
        <end position="43"/>
    </location>
</feature>